<reference evidence="1 2" key="1">
    <citation type="submission" date="2018-07" db="EMBL/GenBank/DDBJ databases">
        <title>Comparative genomes isolates from brazilian mangrove.</title>
        <authorList>
            <person name="De Araujo J.E."/>
            <person name="Taketani R.G."/>
            <person name="Silva M.C.P."/>
            <person name="Lourenco M.V."/>
            <person name="Oliveira V.M."/>
            <person name="Andreote F.D."/>
        </authorList>
    </citation>
    <scope>NUCLEOTIDE SEQUENCE [LARGE SCALE GENOMIC DNA]</scope>
    <source>
        <strain evidence="1 2">HEX PRIS-MGV</strain>
    </source>
</reference>
<accession>A0A368KTX0</accession>
<evidence type="ECO:0000313" key="1">
    <source>
        <dbReference type="EMBL" id="RCS50511.1"/>
    </source>
</evidence>
<protein>
    <submittedName>
        <fullName evidence="1">MoaD/ThiS family protein</fullName>
    </submittedName>
</protein>
<sequence>MTITVQIPSSLRQECGGAAQLEVPATTVQEALKELQRTQPGLYHCVCDETGRLRKHMNLFVNESLLNRRDGPQTKLRSGDTLFIMTAVSGG</sequence>
<dbReference type="InterPro" id="IPR012675">
    <property type="entry name" value="Beta-grasp_dom_sf"/>
</dbReference>
<dbReference type="InterPro" id="IPR052045">
    <property type="entry name" value="Sulfur_Carrier/Prot_Modifier"/>
</dbReference>
<dbReference type="OrthoDB" id="9156098at2"/>
<dbReference type="Pfam" id="PF02597">
    <property type="entry name" value="ThiS"/>
    <property type="match status" value="1"/>
</dbReference>
<dbReference type="Proteomes" id="UP000253562">
    <property type="component" value="Unassembled WGS sequence"/>
</dbReference>
<proteinExistence type="predicted"/>
<dbReference type="EMBL" id="QPEX01000019">
    <property type="protein sequence ID" value="RCS50511.1"/>
    <property type="molecule type" value="Genomic_DNA"/>
</dbReference>
<organism evidence="1 2">
    <name type="scientific">Bremerella cremea</name>
    <dbReference type="NCBI Taxonomy" id="1031537"/>
    <lineage>
        <taxon>Bacteria</taxon>
        <taxon>Pseudomonadati</taxon>
        <taxon>Planctomycetota</taxon>
        <taxon>Planctomycetia</taxon>
        <taxon>Pirellulales</taxon>
        <taxon>Pirellulaceae</taxon>
        <taxon>Bremerella</taxon>
    </lineage>
</organism>
<dbReference type="PANTHER" id="PTHR38031">
    <property type="entry name" value="SULFUR CARRIER PROTEIN SLR0821-RELATED"/>
    <property type="match status" value="1"/>
</dbReference>
<dbReference type="InterPro" id="IPR016155">
    <property type="entry name" value="Mopterin_synth/thiamin_S_b"/>
</dbReference>
<dbReference type="AlphaFoldDB" id="A0A368KTX0"/>
<dbReference type="SUPFAM" id="SSF54285">
    <property type="entry name" value="MoaD/ThiS"/>
    <property type="match status" value="1"/>
</dbReference>
<gene>
    <name evidence="1" type="ORF">DTL42_10365</name>
</gene>
<name>A0A368KTX0_9BACT</name>
<dbReference type="Gene3D" id="3.10.20.30">
    <property type="match status" value="1"/>
</dbReference>
<dbReference type="RefSeq" id="WP_114368659.1">
    <property type="nucleotide sequence ID" value="NZ_QPEX01000019.1"/>
</dbReference>
<dbReference type="InterPro" id="IPR003749">
    <property type="entry name" value="ThiS/MoaD-like"/>
</dbReference>
<comment type="caution">
    <text evidence="1">The sequence shown here is derived from an EMBL/GenBank/DDBJ whole genome shotgun (WGS) entry which is preliminary data.</text>
</comment>
<evidence type="ECO:0000313" key="2">
    <source>
        <dbReference type="Proteomes" id="UP000253562"/>
    </source>
</evidence>
<dbReference type="PANTHER" id="PTHR38031:SF1">
    <property type="entry name" value="SULFUR CARRIER PROTEIN CYSO"/>
    <property type="match status" value="1"/>
</dbReference>